<name>A0A238LA19_9RHOB</name>
<evidence type="ECO:0000313" key="2">
    <source>
        <dbReference type="EMBL" id="SMX51212.1"/>
    </source>
</evidence>
<dbReference type="Pfam" id="PF13776">
    <property type="entry name" value="DUF4172"/>
    <property type="match status" value="1"/>
</dbReference>
<protein>
    <recommendedName>
        <fullName evidence="1">DUF4172 domain-containing protein</fullName>
    </recommendedName>
</protein>
<evidence type="ECO:0000259" key="1">
    <source>
        <dbReference type="Pfam" id="PF13776"/>
    </source>
</evidence>
<dbReference type="EMBL" id="FXYE01000005">
    <property type="protein sequence ID" value="SMX51212.1"/>
    <property type="molecule type" value="Genomic_DNA"/>
</dbReference>
<dbReference type="OrthoDB" id="9813719at2"/>
<dbReference type="Proteomes" id="UP000202922">
    <property type="component" value="Unassembled WGS sequence"/>
</dbReference>
<sequence>MTFIHEIPDWPQFIWDEAKLPSQLAAVRHHQGKLLGRMEGLGSFGS</sequence>
<reference evidence="3" key="1">
    <citation type="submission" date="2017-05" db="EMBL/GenBank/DDBJ databases">
        <authorList>
            <person name="Rodrigo-Torres L."/>
            <person name="Arahal R. D."/>
            <person name="Lucena T."/>
        </authorList>
    </citation>
    <scope>NUCLEOTIDE SEQUENCE [LARGE SCALE GENOMIC DNA]</scope>
    <source>
        <strain evidence="3">CECT 8621</strain>
    </source>
</reference>
<dbReference type="AlphaFoldDB" id="A0A238LA19"/>
<organism evidence="2 3">
    <name type="scientific">Actibacterium lipolyticum</name>
    <dbReference type="NCBI Taxonomy" id="1524263"/>
    <lineage>
        <taxon>Bacteria</taxon>
        <taxon>Pseudomonadati</taxon>
        <taxon>Pseudomonadota</taxon>
        <taxon>Alphaproteobacteria</taxon>
        <taxon>Rhodobacterales</taxon>
        <taxon>Roseobacteraceae</taxon>
        <taxon>Actibacterium</taxon>
    </lineage>
</organism>
<feature type="domain" description="DUF4172" evidence="1">
    <location>
        <begin position="3"/>
        <end position="42"/>
    </location>
</feature>
<dbReference type="RefSeq" id="WP_093968909.1">
    <property type="nucleotide sequence ID" value="NZ_FXYE01000005.1"/>
</dbReference>
<dbReference type="InterPro" id="IPR025230">
    <property type="entry name" value="DUF4172"/>
</dbReference>
<evidence type="ECO:0000313" key="3">
    <source>
        <dbReference type="Proteomes" id="UP000202922"/>
    </source>
</evidence>
<accession>A0A238LA19</accession>
<keyword evidence="3" id="KW-1185">Reference proteome</keyword>
<proteinExistence type="predicted"/>
<gene>
    <name evidence="2" type="ORF">COL8621_03742</name>
</gene>